<protein>
    <recommendedName>
        <fullName evidence="3">Reverse transcriptase</fullName>
    </recommendedName>
</protein>
<evidence type="ECO:0008006" key="3">
    <source>
        <dbReference type="Google" id="ProtNLM"/>
    </source>
</evidence>
<accession>A0A8K1LM34</accession>
<comment type="caution">
    <text evidence="1">The sequence shown here is derived from an EMBL/GenBank/DDBJ whole genome shotgun (WGS) entry which is preliminary data.</text>
</comment>
<dbReference type="EMBL" id="SWJQ01000206">
    <property type="protein sequence ID" value="TRZ18842.1"/>
    <property type="molecule type" value="Genomic_DNA"/>
</dbReference>
<gene>
    <name evidence="1" type="ORF">HGM15179_008266</name>
</gene>
<keyword evidence="2" id="KW-1185">Reference proteome</keyword>
<proteinExistence type="predicted"/>
<dbReference type="PANTHER" id="PTHR33332">
    <property type="entry name" value="REVERSE TRANSCRIPTASE DOMAIN-CONTAINING PROTEIN"/>
    <property type="match status" value="1"/>
</dbReference>
<dbReference type="AlphaFoldDB" id="A0A8K1LM34"/>
<evidence type="ECO:0000313" key="1">
    <source>
        <dbReference type="EMBL" id="TRZ18842.1"/>
    </source>
</evidence>
<organism evidence="1 2">
    <name type="scientific">Zosterops borbonicus</name>
    <dbReference type="NCBI Taxonomy" id="364589"/>
    <lineage>
        <taxon>Eukaryota</taxon>
        <taxon>Metazoa</taxon>
        <taxon>Chordata</taxon>
        <taxon>Craniata</taxon>
        <taxon>Vertebrata</taxon>
        <taxon>Euteleostomi</taxon>
        <taxon>Archelosauria</taxon>
        <taxon>Archosauria</taxon>
        <taxon>Dinosauria</taxon>
        <taxon>Saurischia</taxon>
        <taxon>Theropoda</taxon>
        <taxon>Coelurosauria</taxon>
        <taxon>Aves</taxon>
        <taxon>Neognathae</taxon>
        <taxon>Neoaves</taxon>
        <taxon>Telluraves</taxon>
        <taxon>Australaves</taxon>
        <taxon>Passeriformes</taxon>
        <taxon>Sylvioidea</taxon>
        <taxon>Zosteropidae</taxon>
        <taxon>Zosterops</taxon>
    </lineage>
</organism>
<dbReference type="OrthoDB" id="8914427at2759"/>
<reference evidence="1" key="1">
    <citation type="submission" date="2019-04" db="EMBL/GenBank/DDBJ databases">
        <title>Genome assembly of Zosterops borbonicus 15179.</title>
        <authorList>
            <person name="Leroy T."/>
            <person name="Anselmetti Y."/>
            <person name="Tilak M.-K."/>
            <person name="Nabholz B."/>
        </authorList>
    </citation>
    <scope>NUCLEOTIDE SEQUENCE</scope>
    <source>
        <strain evidence="1">HGM_15179</strain>
        <tissue evidence="1">Muscle</tissue>
    </source>
</reference>
<dbReference type="Proteomes" id="UP000796761">
    <property type="component" value="Unassembled WGS sequence"/>
</dbReference>
<sequence>MPGKVMKHLTLETSLHMDEKKIKSCQHGFTKGKSCFTNLIVFYNGAITWVDRGGAVDIVHLDFSKAFDTVSHSILIGRLRECGVDAGTVRWIELDEQQIPEGRNQWHRVLLKITSGVPQY</sequence>
<name>A0A8K1LM34_9PASS</name>
<evidence type="ECO:0000313" key="2">
    <source>
        <dbReference type="Proteomes" id="UP000796761"/>
    </source>
</evidence>